<sequence length="253" mass="28986">MITYRDAWFELALLNNGRRFPRHSHDEFVISANLNGLEHVWLDGETFIADTGSVTTYNPGQLQGSENTHANWQCASLYVHPQAFEHYFHRSFLFSHAWAASPRLAQRLKQLVCLDADERDIRQERIILLLEALMAQGERPVMNQGRAQDACRIARIKARLLSDFSEVPHLETLARQENLSAAHLVRSFNQAVGLPPLSWLMQRRISKARELLRLGTPISQVAFEVGFADQAHFTKAFARYSAMTPGQFRRINF</sequence>
<evidence type="ECO:0000259" key="6">
    <source>
        <dbReference type="PROSITE" id="PS01124"/>
    </source>
</evidence>
<evidence type="ECO:0000313" key="8">
    <source>
        <dbReference type="Proteomes" id="UP000671960"/>
    </source>
</evidence>
<dbReference type="SUPFAM" id="SSF51215">
    <property type="entry name" value="Regulatory protein AraC"/>
    <property type="match status" value="1"/>
</dbReference>
<keyword evidence="1" id="KW-0805">Transcription regulation</keyword>
<keyword evidence="4" id="KW-0804">Transcription</keyword>
<reference evidence="7 8" key="1">
    <citation type="submission" date="2020-03" db="EMBL/GenBank/DDBJ databases">
        <authorList>
            <person name="Bakhshi Ganjeh M."/>
        </authorList>
    </citation>
    <scope>NUCLEOTIDE SEQUENCE [LARGE SCALE GENOMIC DNA]</scope>
    <source>
        <strain evidence="8">Iran 50</strain>
    </source>
</reference>
<evidence type="ECO:0000256" key="1">
    <source>
        <dbReference type="ARBA" id="ARBA00023015"/>
    </source>
</evidence>
<dbReference type="Proteomes" id="UP000671960">
    <property type="component" value="Chromosome"/>
</dbReference>
<dbReference type="InterPro" id="IPR020449">
    <property type="entry name" value="Tscrpt_reg_AraC-type_HTH"/>
</dbReference>
<dbReference type="Pfam" id="PF02311">
    <property type="entry name" value="AraC_binding"/>
    <property type="match status" value="1"/>
</dbReference>
<dbReference type="InterPro" id="IPR018062">
    <property type="entry name" value="HTH_AraC-typ_CS"/>
</dbReference>
<dbReference type="InterPro" id="IPR003313">
    <property type="entry name" value="AraC-bd"/>
</dbReference>
<evidence type="ECO:0000256" key="3">
    <source>
        <dbReference type="ARBA" id="ARBA00023159"/>
    </source>
</evidence>
<proteinExistence type="predicted"/>
<dbReference type="InterPro" id="IPR050204">
    <property type="entry name" value="AraC_XylS_family_regulators"/>
</dbReference>
<dbReference type="InterPro" id="IPR037923">
    <property type="entry name" value="HTH-like"/>
</dbReference>
<evidence type="ECO:0000256" key="2">
    <source>
        <dbReference type="ARBA" id="ARBA00023125"/>
    </source>
</evidence>
<dbReference type="Gene3D" id="1.10.10.60">
    <property type="entry name" value="Homeodomain-like"/>
    <property type="match status" value="2"/>
</dbReference>
<gene>
    <name evidence="7" type="ORF">HC231_19860</name>
</gene>
<accession>A0ABX7V0H1</accession>
<organism evidence="7 8">
    <name type="scientific">Brenneria izadpanahii</name>
    <dbReference type="NCBI Taxonomy" id="2722756"/>
    <lineage>
        <taxon>Bacteria</taxon>
        <taxon>Pseudomonadati</taxon>
        <taxon>Pseudomonadota</taxon>
        <taxon>Gammaproteobacteria</taxon>
        <taxon>Enterobacterales</taxon>
        <taxon>Pectobacteriaceae</taxon>
        <taxon>Brenneria</taxon>
    </lineage>
</organism>
<dbReference type="PROSITE" id="PS01124">
    <property type="entry name" value="HTH_ARAC_FAMILY_2"/>
    <property type="match status" value="1"/>
</dbReference>
<evidence type="ECO:0000256" key="5">
    <source>
        <dbReference type="ARBA" id="ARBA00044978"/>
    </source>
</evidence>
<keyword evidence="2" id="KW-0238">DNA-binding</keyword>
<feature type="domain" description="HTH araC/xylS-type" evidence="6">
    <location>
        <begin position="154"/>
        <end position="251"/>
    </location>
</feature>
<dbReference type="Pfam" id="PF12833">
    <property type="entry name" value="HTH_18"/>
    <property type="match status" value="1"/>
</dbReference>
<dbReference type="InterPro" id="IPR009057">
    <property type="entry name" value="Homeodomain-like_sf"/>
</dbReference>
<dbReference type="SMART" id="SM00342">
    <property type="entry name" value="HTH_ARAC"/>
    <property type="match status" value="1"/>
</dbReference>
<dbReference type="SUPFAM" id="SSF46689">
    <property type="entry name" value="Homeodomain-like"/>
    <property type="match status" value="2"/>
</dbReference>
<dbReference type="InterPro" id="IPR018060">
    <property type="entry name" value="HTH_AraC"/>
</dbReference>
<dbReference type="EMBL" id="CP050854">
    <property type="protein sequence ID" value="QTF09920.1"/>
    <property type="molecule type" value="Genomic_DNA"/>
</dbReference>
<dbReference type="RefSeq" id="WP_208228406.1">
    <property type="nucleotide sequence ID" value="NZ_CP050854.1"/>
</dbReference>
<evidence type="ECO:0000313" key="7">
    <source>
        <dbReference type="EMBL" id="QTF09920.1"/>
    </source>
</evidence>
<dbReference type="PRINTS" id="PR00032">
    <property type="entry name" value="HTHARAC"/>
</dbReference>
<keyword evidence="3" id="KW-0010">Activator</keyword>
<evidence type="ECO:0000256" key="4">
    <source>
        <dbReference type="ARBA" id="ARBA00023163"/>
    </source>
</evidence>
<keyword evidence="8" id="KW-1185">Reference proteome</keyword>
<dbReference type="PANTHER" id="PTHR46796">
    <property type="entry name" value="HTH-TYPE TRANSCRIPTIONAL ACTIVATOR RHAS-RELATED"/>
    <property type="match status" value="1"/>
</dbReference>
<protein>
    <recommendedName>
        <fullName evidence="5">Arabinose operon regulatory protein</fullName>
    </recommendedName>
</protein>
<dbReference type="PANTHER" id="PTHR46796:SF2">
    <property type="entry name" value="TRANSCRIPTIONAL REGULATORY PROTEIN"/>
    <property type="match status" value="1"/>
</dbReference>
<name>A0ABX7V0H1_9GAMM</name>
<dbReference type="PROSITE" id="PS00041">
    <property type="entry name" value="HTH_ARAC_FAMILY_1"/>
    <property type="match status" value="1"/>
</dbReference>